<gene>
    <name evidence="2" type="ORF">AVDCRST_MAG46-1551</name>
</gene>
<evidence type="ECO:0000256" key="1">
    <source>
        <dbReference type="SAM" id="MobiDB-lite"/>
    </source>
</evidence>
<evidence type="ECO:0000313" key="2">
    <source>
        <dbReference type="EMBL" id="CAA9333432.1"/>
    </source>
</evidence>
<name>A0A6J4LKQ2_9ACTN</name>
<sequence>MVLYIVLPAAAADLRGTAPAERWRHRKERMSLPRRASEGGSLDHVTGL</sequence>
<feature type="region of interest" description="Disordered" evidence="1">
    <location>
        <begin position="17"/>
        <end position="48"/>
    </location>
</feature>
<dbReference type="EMBL" id="CADCUD010000098">
    <property type="protein sequence ID" value="CAA9333432.1"/>
    <property type="molecule type" value="Genomic_DNA"/>
</dbReference>
<reference evidence="2" key="1">
    <citation type="submission" date="2020-02" db="EMBL/GenBank/DDBJ databases">
        <authorList>
            <person name="Meier V. D."/>
        </authorList>
    </citation>
    <scope>NUCLEOTIDE SEQUENCE</scope>
    <source>
        <strain evidence="2">AVDCRST_MAG46</strain>
    </source>
</reference>
<organism evidence="2">
    <name type="scientific">uncultured Nocardioidaceae bacterium</name>
    <dbReference type="NCBI Taxonomy" id="253824"/>
    <lineage>
        <taxon>Bacteria</taxon>
        <taxon>Bacillati</taxon>
        <taxon>Actinomycetota</taxon>
        <taxon>Actinomycetes</taxon>
        <taxon>Propionibacteriales</taxon>
        <taxon>Nocardioidaceae</taxon>
        <taxon>environmental samples</taxon>
    </lineage>
</organism>
<accession>A0A6J4LKQ2</accession>
<dbReference type="AlphaFoldDB" id="A0A6J4LKQ2"/>
<proteinExistence type="predicted"/>
<protein>
    <submittedName>
        <fullName evidence="2">Uncharacterized protein</fullName>
    </submittedName>
</protein>